<accession>H2XTW9</accession>
<dbReference type="EMBL" id="EAAA01001566">
    <property type="status" value="NOT_ANNOTATED_CDS"/>
    <property type="molecule type" value="Genomic_DNA"/>
</dbReference>
<protein>
    <submittedName>
        <fullName evidence="1">Uncharacterized protein</fullName>
    </submittedName>
</protein>
<dbReference type="HOGENOM" id="CLU_2468381_0_0_1"/>
<keyword evidence="2" id="KW-1185">Reference proteome</keyword>
<dbReference type="PROSITE" id="PS51257">
    <property type="entry name" value="PROKAR_LIPOPROTEIN"/>
    <property type="match status" value="1"/>
</dbReference>
<reference evidence="2" key="1">
    <citation type="journal article" date="2002" name="Science">
        <title>The draft genome of Ciona intestinalis: insights into chordate and vertebrate origins.</title>
        <authorList>
            <person name="Dehal P."/>
            <person name="Satou Y."/>
            <person name="Campbell R.K."/>
            <person name="Chapman J."/>
            <person name="Degnan B."/>
            <person name="De Tomaso A."/>
            <person name="Davidson B."/>
            <person name="Di Gregorio A."/>
            <person name="Gelpke M."/>
            <person name="Goodstein D.M."/>
            <person name="Harafuji N."/>
            <person name="Hastings K.E."/>
            <person name="Ho I."/>
            <person name="Hotta K."/>
            <person name="Huang W."/>
            <person name="Kawashima T."/>
            <person name="Lemaire P."/>
            <person name="Martinez D."/>
            <person name="Meinertzhagen I.A."/>
            <person name="Necula S."/>
            <person name="Nonaka M."/>
            <person name="Putnam N."/>
            <person name="Rash S."/>
            <person name="Saiga H."/>
            <person name="Satake M."/>
            <person name="Terry A."/>
            <person name="Yamada L."/>
            <person name="Wang H.G."/>
            <person name="Awazu S."/>
            <person name="Azumi K."/>
            <person name="Boore J."/>
            <person name="Branno M."/>
            <person name="Chin-Bow S."/>
            <person name="DeSantis R."/>
            <person name="Doyle S."/>
            <person name="Francino P."/>
            <person name="Keys D.N."/>
            <person name="Haga S."/>
            <person name="Hayashi H."/>
            <person name="Hino K."/>
            <person name="Imai K.S."/>
            <person name="Inaba K."/>
            <person name="Kano S."/>
            <person name="Kobayashi K."/>
            <person name="Kobayashi M."/>
            <person name="Lee B.I."/>
            <person name="Makabe K.W."/>
            <person name="Manohar C."/>
            <person name="Matassi G."/>
            <person name="Medina M."/>
            <person name="Mochizuki Y."/>
            <person name="Mount S."/>
            <person name="Morishita T."/>
            <person name="Miura S."/>
            <person name="Nakayama A."/>
            <person name="Nishizaka S."/>
            <person name="Nomoto H."/>
            <person name="Ohta F."/>
            <person name="Oishi K."/>
            <person name="Rigoutsos I."/>
            <person name="Sano M."/>
            <person name="Sasaki A."/>
            <person name="Sasakura Y."/>
            <person name="Shoguchi E."/>
            <person name="Shin-i T."/>
            <person name="Spagnuolo A."/>
            <person name="Stainier D."/>
            <person name="Suzuki M.M."/>
            <person name="Tassy O."/>
            <person name="Takatori N."/>
            <person name="Tokuoka M."/>
            <person name="Yagi K."/>
            <person name="Yoshizaki F."/>
            <person name="Wada S."/>
            <person name="Zhang C."/>
            <person name="Hyatt P.D."/>
            <person name="Larimer F."/>
            <person name="Detter C."/>
            <person name="Doggett N."/>
            <person name="Glavina T."/>
            <person name="Hawkins T."/>
            <person name="Richardson P."/>
            <person name="Lucas S."/>
            <person name="Kohara Y."/>
            <person name="Levine M."/>
            <person name="Satoh N."/>
            <person name="Rokhsar D.S."/>
        </authorList>
    </citation>
    <scope>NUCLEOTIDE SEQUENCE [LARGE SCALE GENOMIC DNA]</scope>
</reference>
<evidence type="ECO:0000313" key="1">
    <source>
        <dbReference type="Ensembl" id="ENSCINP00000033103.1"/>
    </source>
</evidence>
<organism evidence="1 2">
    <name type="scientific">Ciona intestinalis</name>
    <name type="common">Transparent sea squirt</name>
    <name type="synonym">Ascidia intestinalis</name>
    <dbReference type="NCBI Taxonomy" id="7719"/>
    <lineage>
        <taxon>Eukaryota</taxon>
        <taxon>Metazoa</taxon>
        <taxon>Chordata</taxon>
        <taxon>Tunicata</taxon>
        <taxon>Ascidiacea</taxon>
        <taxon>Phlebobranchia</taxon>
        <taxon>Cionidae</taxon>
        <taxon>Ciona</taxon>
    </lineage>
</organism>
<reference evidence="1" key="4">
    <citation type="submission" date="2025-09" db="UniProtKB">
        <authorList>
            <consortium name="Ensembl"/>
        </authorList>
    </citation>
    <scope>IDENTIFICATION</scope>
</reference>
<dbReference type="InParanoid" id="H2XTW9"/>
<dbReference type="Ensembl" id="ENSCINT00000035075.1">
    <property type="protein sequence ID" value="ENSCINP00000033103.1"/>
    <property type="gene ID" value="ENSCING00000020179.1"/>
</dbReference>
<sequence length="88" mass="10333">MRSDSSNAERRRNFSMFPLSAACDVINRTAESELVSRTYISCESPAGKLFRIFLFYYLWIFLHCIKLLEGRNDIGYIVCHIIFPHCDY</sequence>
<evidence type="ECO:0000313" key="2">
    <source>
        <dbReference type="Proteomes" id="UP000008144"/>
    </source>
</evidence>
<dbReference type="Proteomes" id="UP000008144">
    <property type="component" value="Chromosome 2"/>
</dbReference>
<proteinExistence type="predicted"/>
<reference evidence="1" key="2">
    <citation type="journal article" date="2008" name="Genome Biol.">
        <title>Improved genome assembly and evidence-based global gene model set for the chordate Ciona intestinalis: new insight into intron and operon populations.</title>
        <authorList>
            <person name="Satou Y."/>
            <person name="Mineta K."/>
            <person name="Ogasawara M."/>
            <person name="Sasakura Y."/>
            <person name="Shoguchi E."/>
            <person name="Ueno K."/>
            <person name="Yamada L."/>
            <person name="Matsumoto J."/>
            <person name="Wasserscheid J."/>
            <person name="Dewar K."/>
            <person name="Wiley G.B."/>
            <person name="Macmil S.L."/>
            <person name="Roe B.A."/>
            <person name="Zeller R.W."/>
            <person name="Hastings K.E."/>
            <person name="Lemaire P."/>
            <person name="Lindquist E."/>
            <person name="Endo T."/>
            <person name="Hotta K."/>
            <person name="Inaba K."/>
        </authorList>
    </citation>
    <scope>NUCLEOTIDE SEQUENCE [LARGE SCALE GENOMIC DNA]</scope>
    <source>
        <strain evidence="1">wild type</strain>
    </source>
</reference>
<name>H2XTW9_CIOIN</name>
<reference evidence="1" key="3">
    <citation type="submission" date="2025-08" db="UniProtKB">
        <authorList>
            <consortium name="Ensembl"/>
        </authorList>
    </citation>
    <scope>IDENTIFICATION</scope>
</reference>
<dbReference type="AlphaFoldDB" id="H2XTW9"/>